<evidence type="ECO:0000256" key="5">
    <source>
        <dbReference type="ARBA" id="ARBA00023242"/>
    </source>
</evidence>
<accession>A0A6I9QY49</accession>
<sequence>MPGPQRHLFNQGRMVKRKEGKKRTSQRSDLRPLACEPKPKLVRKIRIYFDDPEATESSESEEEEEKRAMMNSRRRRVIQELSVHPFGLFSFPADASSQESGKRNPKTPKSSQKKAKAPGSTSSLSTTSSSRHKGVRQRPWGKWAAEIRDPIRGIRLWLGTYDTAEEAALAYETAARRLQAEKSGLSAASTTTISVSNSNSNSSCLSVGCSEAASHSSVLDVSGATLAVDSQPPPAKEAAVEEEPSIAELFAEQPLLLPELDLGFGSDAFLPVTEFGSVDDFLALGDLPDGGDFASIDAWMDLDL</sequence>
<evidence type="ECO:0000313" key="8">
    <source>
        <dbReference type="Proteomes" id="UP000504607"/>
    </source>
</evidence>
<reference evidence="9" key="1">
    <citation type="submission" date="2025-08" db="UniProtKB">
        <authorList>
            <consortium name="RefSeq"/>
        </authorList>
    </citation>
    <scope>IDENTIFICATION</scope>
</reference>
<dbReference type="CDD" id="cd00018">
    <property type="entry name" value="AP2"/>
    <property type="match status" value="1"/>
</dbReference>
<evidence type="ECO:0000256" key="2">
    <source>
        <dbReference type="ARBA" id="ARBA00023015"/>
    </source>
</evidence>
<dbReference type="InterPro" id="IPR016177">
    <property type="entry name" value="DNA-bd_dom_sf"/>
</dbReference>
<dbReference type="Gene3D" id="3.30.730.10">
    <property type="entry name" value="AP2/ERF domain"/>
    <property type="match status" value="1"/>
</dbReference>
<dbReference type="Proteomes" id="UP000504607">
    <property type="component" value="Chromosome 3"/>
</dbReference>
<comment type="subcellular location">
    <subcellularLocation>
        <location evidence="1">Nucleus</location>
    </subcellularLocation>
</comment>
<dbReference type="GeneID" id="105041196"/>
<feature type="compositionally biased region" description="Basic residues" evidence="6">
    <location>
        <begin position="103"/>
        <end position="116"/>
    </location>
</feature>
<dbReference type="InterPro" id="IPR050913">
    <property type="entry name" value="AP2/ERF_ERF"/>
</dbReference>
<dbReference type="GO" id="GO:0005634">
    <property type="term" value="C:nucleus"/>
    <property type="evidence" value="ECO:0007669"/>
    <property type="project" value="UniProtKB-SubCell"/>
</dbReference>
<dbReference type="FunCoup" id="A0A6I9QY49">
    <property type="interactions" value="3"/>
</dbReference>
<dbReference type="AlphaFoldDB" id="A0A6I9QY49"/>
<dbReference type="PROSITE" id="PS51032">
    <property type="entry name" value="AP2_ERF"/>
    <property type="match status" value="1"/>
</dbReference>
<feature type="region of interest" description="Disordered" evidence="6">
    <location>
        <begin position="1"/>
        <end position="36"/>
    </location>
</feature>
<dbReference type="InterPro" id="IPR001471">
    <property type="entry name" value="AP2/ERF_dom"/>
</dbReference>
<gene>
    <name evidence="9" type="primary">LOC105041196</name>
</gene>
<organism evidence="8 9">
    <name type="scientific">Elaeis guineensis var. tenera</name>
    <name type="common">Oil palm</name>
    <dbReference type="NCBI Taxonomy" id="51953"/>
    <lineage>
        <taxon>Eukaryota</taxon>
        <taxon>Viridiplantae</taxon>
        <taxon>Streptophyta</taxon>
        <taxon>Embryophyta</taxon>
        <taxon>Tracheophyta</taxon>
        <taxon>Spermatophyta</taxon>
        <taxon>Magnoliopsida</taxon>
        <taxon>Liliopsida</taxon>
        <taxon>Arecaceae</taxon>
        <taxon>Arecoideae</taxon>
        <taxon>Cocoseae</taxon>
        <taxon>Elaeidinae</taxon>
        <taxon>Elaeis</taxon>
    </lineage>
</organism>
<feature type="region of interest" description="Disordered" evidence="6">
    <location>
        <begin position="48"/>
        <end position="73"/>
    </location>
</feature>
<dbReference type="GO" id="GO:0003677">
    <property type="term" value="F:DNA binding"/>
    <property type="evidence" value="ECO:0007669"/>
    <property type="project" value="UniProtKB-KW"/>
</dbReference>
<evidence type="ECO:0000256" key="1">
    <source>
        <dbReference type="ARBA" id="ARBA00004123"/>
    </source>
</evidence>
<evidence type="ECO:0000259" key="7">
    <source>
        <dbReference type="PROSITE" id="PS51032"/>
    </source>
</evidence>
<dbReference type="SUPFAM" id="SSF54171">
    <property type="entry name" value="DNA-binding domain"/>
    <property type="match status" value="1"/>
</dbReference>
<dbReference type="OrthoDB" id="1917565at2759"/>
<dbReference type="RefSeq" id="XP_010916360.1">
    <property type="nucleotide sequence ID" value="XM_010918058.2"/>
</dbReference>
<dbReference type="PRINTS" id="PR00367">
    <property type="entry name" value="ETHRSPELEMNT"/>
</dbReference>
<feature type="region of interest" description="Disordered" evidence="6">
    <location>
        <begin position="89"/>
        <end position="141"/>
    </location>
</feature>
<dbReference type="Pfam" id="PF00847">
    <property type="entry name" value="AP2"/>
    <property type="match status" value="1"/>
</dbReference>
<evidence type="ECO:0000256" key="6">
    <source>
        <dbReference type="SAM" id="MobiDB-lite"/>
    </source>
</evidence>
<feature type="domain" description="AP2/ERF" evidence="7">
    <location>
        <begin position="131"/>
        <end position="188"/>
    </location>
</feature>
<feature type="compositionally biased region" description="Low complexity" evidence="6">
    <location>
        <begin position="120"/>
        <end position="129"/>
    </location>
</feature>
<dbReference type="SMART" id="SM00380">
    <property type="entry name" value="AP2"/>
    <property type="match status" value="1"/>
</dbReference>
<dbReference type="PANTHER" id="PTHR31194">
    <property type="entry name" value="SHN SHINE , DNA BINDING / TRANSCRIPTION FACTOR"/>
    <property type="match status" value="1"/>
</dbReference>
<dbReference type="GO" id="GO:0003700">
    <property type="term" value="F:DNA-binding transcription factor activity"/>
    <property type="evidence" value="ECO:0007669"/>
    <property type="project" value="InterPro"/>
</dbReference>
<proteinExistence type="predicted"/>
<keyword evidence="2" id="KW-0805">Transcription regulation</keyword>
<dbReference type="InParanoid" id="A0A6I9QY49"/>
<evidence type="ECO:0000313" key="9">
    <source>
        <dbReference type="RefSeq" id="XP_010916360.1"/>
    </source>
</evidence>
<keyword evidence="8" id="KW-1185">Reference proteome</keyword>
<dbReference type="PANTHER" id="PTHR31194:SF202">
    <property type="entry name" value="ETHYLENE-RESPONSIVE TRANSCRIPTION FACTOR ERF070"/>
    <property type="match status" value="1"/>
</dbReference>
<keyword evidence="3" id="KW-0238">DNA-binding</keyword>
<keyword evidence="5" id="KW-0539">Nucleus</keyword>
<protein>
    <submittedName>
        <fullName evidence="9">Ethylene-responsive transcription factor ERF073</fullName>
    </submittedName>
</protein>
<evidence type="ECO:0000256" key="3">
    <source>
        <dbReference type="ARBA" id="ARBA00023125"/>
    </source>
</evidence>
<evidence type="ECO:0000256" key="4">
    <source>
        <dbReference type="ARBA" id="ARBA00023163"/>
    </source>
</evidence>
<keyword evidence="4" id="KW-0804">Transcription</keyword>
<name>A0A6I9QY49_ELAGV</name>
<feature type="compositionally biased region" description="Basic residues" evidence="6">
    <location>
        <begin position="14"/>
        <end position="25"/>
    </location>
</feature>
<dbReference type="InterPro" id="IPR036955">
    <property type="entry name" value="AP2/ERF_dom_sf"/>
</dbReference>
<feature type="compositionally biased region" description="Acidic residues" evidence="6">
    <location>
        <begin position="50"/>
        <end position="64"/>
    </location>
</feature>
<dbReference type="KEGG" id="egu:105041196"/>